<dbReference type="InterPro" id="IPR001810">
    <property type="entry name" value="F-box_dom"/>
</dbReference>
<evidence type="ECO:0000313" key="3">
    <source>
        <dbReference type="Proteomes" id="UP001221142"/>
    </source>
</evidence>
<protein>
    <recommendedName>
        <fullName evidence="1">F-box domain-containing protein</fullName>
    </recommendedName>
</protein>
<evidence type="ECO:0000313" key="2">
    <source>
        <dbReference type="EMBL" id="KAJ7619644.1"/>
    </source>
</evidence>
<keyword evidence="3" id="KW-1185">Reference proteome</keyword>
<proteinExistence type="predicted"/>
<evidence type="ECO:0000259" key="1">
    <source>
        <dbReference type="Pfam" id="PF00646"/>
    </source>
</evidence>
<feature type="domain" description="F-box" evidence="1">
    <location>
        <begin position="7"/>
        <end position="38"/>
    </location>
</feature>
<reference evidence="2" key="1">
    <citation type="submission" date="2023-03" db="EMBL/GenBank/DDBJ databases">
        <title>Massive genome expansion in bonnet fungi (Mycena s.s.) driven by repeated elements and novel gene families across ecological guilds.</title>
        <authorList>
            <consortium name="Lawrence Berkeley National Laboratory"/>
            <person name="Harder C.B."/>
            <person name="Miyauchi S."/>
            <person name="Viragh M."/>
            <person name="Kuo A."/>
            <person name="Thoen E."/>
            <person name="Andreopoulos B."/>
            <person name="Lu D."/>
            <person name="Skrede I."/>
            <person name="Drula E."/>
            <person name="Henrissat B."/>
            <person name="Morin E."/>
            <person name="Kohler A."/>
            <person name="Barry K."/>
            <person name="LaButti K."/>
            <person name="Morin E."/>
            <person name="Salamov A."/>
            <person name="Lipzen A."/>
            <person name="Mereny Z."/>
            <person name="Hegedus B."/>
            <person name="Baldrian P."/>
            <person name="Stursova M."/>
            <person name="Weitz H."/>
            <person name="Taylor A."/>
            <person name="Grigoriev I.V."/>
            <person name="Nagy L.G."/>
            <person name="Martin F."/>
            <person name="Kauserud H."/>
        </authorList>
    </citation>
    <scope>NUCLEOTIDE SEQUENCE</scope>
    <source>
        <strain evidence="2">9284</strain>
    </source>
</reference>
<name>A0AAD7BFX7_9AGAR</name>
<gene>
    <name evidence="2" type="ORF">FB45DRAFT_931304</name>
</gene>
<dbReference type="InterPro" id="IPR032675">
    <property type="entry name" value="LRR_dom_sf"/>
</dbReference>
<comment type="caution">
    <text evidence="2">The sequence shown here is derived from an EMBL/GenBank/DDBJ whole genome shotgun (WGS) entry which is preliminary data.</text>
</comment>
<dbReference type="Gene3D" id="3.80.10.10">
    <property type="entry name" value="Ribonuclease Inhibitor"/>
    <property type="match status" value="1"/>
</dbReference>
<dbReference type="EMBL" id="JARKIF010000018">
    <property type="protein sequence ID" value="KAJ7619644.1"/>
    <property type="molecule type" value="Genomic_DNA"/>
</dbReference>
<accession>A0AAD7BFX7</accession>
<dbReference type="Pfam" id="PF00646">
    <property type="entry name" value="F-box"/>
    <property type="match status" value="1"/>
</dbReference>
<dbReference type="AlphaFoldDB" id="A0AAD7BFX7"/>
<sequence>MRITRWLPNEVLGQIIQNAPRADQATLCRVSKLFHALVLPYLLRTVFFETTSEAGFSDRHPVGCALLSYRNSSSRSEPPEALIKSLKLMRKLEHLRLDDYLLASHLANFTFPNLFSCTLFVGNAESESLHIPQFLSRHPTITHLRLPHVTGEDLEFPAPEFPLPDGCLLPRLQFYDGAVGWLPSFSTRSLAAVRTNWTVKLPSLVKKLSALTSSALTVSLGFVSGDQIPTLLEELSIHLPHLGVFKLNCWGRPGDEEILTQLTATLPRFKCLEYLEHEYRPGRWPVDVHHDRTTLQTWANICPTLKGACIREIASRKIGENWEKCSKKEFDTAAFSVFKNFLTGDY</sequence>
<organism evidence="2 3">
    <name type="scientific">Roridomyces roridus</name>
    <dbReference type="NCBI Taxonomy" id="1738132"/>
    <lineage>
        <taxon>Eukaryota</taxon>
        <taxon>Fungi</taxon>
        <taxon>Dikarya</taxon>
        <taxon>Basidiomycota</taxon>
        <taxon>Agaricomycotina</taxon>
        <taxon>Agaricomycetes</taxon>
        <taxon>Agaricomycetidae</taxon>
        <taxon>Agaricales</taxon>
        <taxon>Marasmiineae</taxon>
        <taxon>Mycenaceae</taxon>
        <taxon>Roridomyces</taxon>
    </lineage>
</organism>
<dbReference type="SUPFAM" id="SSF52047">
    <property type="entry name" value="RNI-like"/>
    <property type="match status" value="1"/>
</dbReference>
<dbReference type="Proteomes" id="UP001221142">
    <property type="component" value="Unassembled WGS sequence"/>
</dbReference>